<dbReference type="AlphaFoldDB" id="A0ABD3BE28"/>
<accession>A0ABD3BE28</accession>
<keyword evidence="3" id="KW-1185">Reference proteome</keyword>
<organism evidence="2 3">
    <name type="scientific">Castilleja foliolosa</name>
    <dbReference type="NCBI Taxonomy" id="1961234"/>
    <lineage>
        <taxon>Eukaryota</taxon>
        <taxon>Viridiplantae</taxon>
        <taxon>Streptophyta</taxon>
        <taxon>Embryophyta</taxon>
        <taxon>Tracheophyta</taxon>
        <taxon>Spermatophyta</taxon>
        <taxon>Magnoliopsida</taxon>
        <taxon>eudicotyledons</taxon>
        <taxon>Gunneridae</taxon>
        <taxon>Pentapetalae</taxon>
        <taxon>asterids</taxon>
        <taxon>lamiids</taxon>
        <taxon>Lamiales</taxon>
        <taxon>Orobanchaceae</taxon>
        <taxon>Pedicularideae</taxon>
        <taxon>Castillejinae</taxon>
        <taxon>Castilleja</taxon>
    </lineage>
</organism>
<dbReference type="InterPro" id="IPR001810">
    <property type="entry name" value="F-box_dom"/>
</dbReference>
<gene>
    <name evidence="2" type="ORF">CASFOL_041304</name>
</gene>
<dbReference type="InterPro" id="IPR036047">
    <property type="entry name" value="F-box-like_dom_sf"/>
</dbReference>
<proteinExistence type="predicted"/>
<dbReference type="Pfam" id="PF00646">
    <property type="entry name" value="F-box"/>
    <property type="match status" value="1"/>
</dbReference>
<dbReference type="Proteomes" id="UP001632038">
    <property type="component" value="Unassembled WGS sequence"/>
</dbReference>
<reference evidence="3" key="1">
    <citation type="journal article" date="2024" name="IScience">
        <title>Strigolactones Initiate the Formation of Haustorium-like Structures in Castilleja.</title>
        <authorList>
            <person name="Buerger M."/>
            <person name="Peterson D."/>
            <person name="Chory J."/>
        </authorList>
    </citation>
    <scope>NUCLEOTIDE SEQUENCE [LARGE SCALE GENOMIC DNA]</scope>
</reference>
<name>A0ABD3BE28_9LAMI</name>
<dbReference type="PROSITE" id="PS50181">
    <property type="entry name" value="FBOX"/>
    <property type="match status" value="1"/>
</dbReference>
<evidence type="ECO:0000313" key="3">
    <source>
        <dbReference type="Proteomes" id="UP001632038"/>
    </source>
</evidence>
<feature type="domain" description="F-box" evidence="1">
    <location>
        <begin position="19"/>
        <end position="67"/>
    </location>
</feature>
<protein>
    <recommendedName>
        <fullName evidence="1">F-box domain-containing protein</fullName>
    </recommendedName>
</protein>
<dbReference type="EMBL" id="JAVIJP010000100">
    <property type="protein sequence ID" value="KAL3615643.1"/>
    <property type="molecule type" value="Genomic_DNA"/>
</dbReference>
<dbReference type="Pfam" id="PF08268">
    <property type="entry name" value="FBA_3"/>
    <property type="match status" value="1"/>
</dbReference>
<evidence type="ECO:0000259" key="1">
    <source>
        <dbReference type="PROSITE" id="PS50181"/>
    </source>
</evidence>
<dbReference type="PANTHER" id="PTHR31672">
    <property type="entry name" value="BNACNNG10540D PROTEIN"/>
    <property type="match status" value="1"/>
</dbReference>
<dbReference type="SUPFAM" id="SSF81383">
    <property type="entry name" value="F-box domain"/>
    <property type="match status" value="1"/>
</dbReference>
<dbReference type="PANTHER" id="PTHR31672:SF11">
    <property type="entry name" value="F-BOX PROTEIN CPR1-LIKE ISOFORM X2"/>
    <property type="match status" value="1"/>
</dbReference>
<dbReference type="InterPro" id="IPR013187">
    <property type="entry name" value="F-box-assoc_dom_typ3"/>
</dbReference>
<comment type="caution">
    <text evidence="2">The sequence shown here is derived from an EMBL/GenBank/DDBJ whole genome shotgun (WGS) entry which is preliminary data.</text>
</comment>
<dbReference type="InterPro" id="IPR050796">
    <property type="entry name" value="SCF_F-box_component"/>
</dbReference>
<sequence>MTGCWSKTCPPCKRNILKATNIESLPDELIFEILVRVPAQDLYDSTRLVCRKWYNMINTRNFAHSHLQRSTPGLLVLDLYNLYSCKQTLMTMQKGQIETSNLSYGFRGTVLSSCNGLVLRTNRNKNSKEGPYIIVNPVTKQHFALPRFHSGQLMFRNCKFSLVYAASSRVYKVVSVPYSDQEYIGLVCVIMTVGVDRDFVRRVSTQHLSLKAKELLYKSPLTTPGFVHWVRNGISEYVLSMNVESEIITQIPGPCLRDDGKSLRCHYLQMGSYLSLLIDRGEYLWEVWKMKPETGEWTNMPSIVLESQKVINHLSSKYKILGSSSPLLNPIGWSNSREVLFLGVRLGSHHGYIGSLFAYNIRARELDLLYAQDVTLNLCLDHRSSLVWLD</sequence>
<dbReference type="SMART" id="SM00256">
    <property type="entry name" value="FBOX"/>
    <property type="match status" value="1"/>
</dbReference>
<dbReference type="Gene3D" id="1.20.1280.50">
    <property type="match status" value="1"/>
</dbReference>
<evidence type="ECO:0000313" key="2">
    <source>
        <dbReference type="EMBL" id="KAL3615643.1"/>
    </source>
</evidence>